<dbReference type="EMBL" id="LT906465">
    <property type="protein sequence ID" value="SNV48217.1"/>
    <property type="molecule type" value="Genomic_DNA"/>
</dbReference>
<proteinExistence type="predicted"/>
<organism evidence="1 2">
    <name type="scientific">Chryseobacterium taklimakanense</name>
    <dbReference type="NCBI Taxonomy" id="536441"/>
    <lineage>
        <taxon>Bacteria</taxon>
        <taxon>Pseudomonadati</taxon>
        <taxon>Bacteroidota</taxon>
        <taxon>Flavobacteriia</taxon>
        <taxon>Flavobacteriales</taxon>
        <taxon>Weeksellaceae</taxon>
        <taxon>Chryseobacterium group</taxon>
        <taxon>Chryseobacterium</taxon>
    </lineage>
</organism>
<dbReference type="AlphaFoldDB" id="A0A239XNJ7"/>
<dbReference type="RefSeq" id="WP_095072653.1">
    <property type="nucleotide sequence ID" value="NZ_LT906465.1"/>
</dbReference>
<dbReference type="KEGG" id="ctak:4412677_01872"/>
<keyword evidence="2" id="KW-1185">Reference proteome</keyword>
<sequence>MFFGDYLKKDETELERRLAHFNKKCKCPNCNNEPDEQKTRKFKCKNCQQYVFVKKNNDNFYYLTEQQSEEMEYIKKFVSFKYKNFNKLVNCGYDKEILLEEFNNSYIVTFEPLKEFIWSKFNFLLESPTTKPHQFSLIYPSMANFSKEEGNHEQVIEFRKLALDSQLNENRRFLNYQYFEVECVILSVSGTECEKYDNTVIELEKLFENPPLPHKTIEFDSCRCRYGFRPKKDSEGDWLLKL</sequence>
<protein>
    <submittedName>
        <fullName evidence="1">Uncharacterized protein</fullName>
    </submittedName>
</protein>
<evidence type="ECO:0000313" key="2">
    <source>
        <dbReference type="Proteomes" id="UP000215196"/>
    </source>
</evidence>
<name>A0A239XNJ7_9FLAO</name>
<accession>A0A239XNJ7</accession>
<dbReference type="Proteomes" id="UP000215196">
    <property type="component" value="Chromosome 1"/>
</dbReference>
<reference evidence="1 2" key="1">
    <citation type="submission" date="2017-06" db="EMBL/GenBank/DDBJ databases">
        <authorList>
            <consortium name="Pathogen Informatics"/>
        </authorList>
    </citation>
    <scope>NUCLEOTIDE SEQUENCE [LARGE SCALE GENOMIC DNA]</scope>
    <source>
        <strain evidence="1 2">NCTC13490</strain>
    </source>
</reference>
<evidence type="ECO:0000313" key="1">
    <source>
        <dbReference type="EMBL" id="SNV48217.1"/>
    </source>
</evidence>
<gene>
    <name evidence="1" type="ORF">SAMEA4412677_01872</name>
</gene>